<sequence>MEGTSARSSIPRVAGDEAGPSSSFFEGLSAQFPNHVEPGPEINSQPAQGVALQPGPQEPYDPLSIKARGSCESIKARILEFSPIQDELEEVEKSFPGITKRLTPSQAIDLIMKKIITSEQGIRGIEEGATHRDIICYKGWLSRVMRGTDPKFPLEGSQGHIHDIDIYGKIFALYHEYCSNGGDPSGAFYPVFLRI</sequence>
<dbReference type="EMBL" id="JABWDY010031738">
    <property type="protein sequence ID" value="KAF5184700.1"/>
    <property type="molecule type" value="Genomic_DNA"/>
</dbReference>
<evidence type="ECO:0000256" key="1">
    <source>
        <dbReference type="SAM" id="MobiDB-lite"/>
    </source>
</evidence>
<accession>A0A7J6VKQ0</accession>
<comment type="caution">
    <text evidence="2">The sequence shown here is derived from an EMBL/GenBank/DDBJ whole genome shotgun (WGS) entry which is preliminary data.</text>
</comment>
<gene>
    <name evidence="2" type="ORF">FRX31_025714</name>
</gene>
<organism evidence="2 3">
    <name type="scientific">Thalictrum thalictroides</name>
    <name type="common">Rue-anemone</name>
    <name type="synonym">Anemone thalictroides</name>
    <dbReference type="NCBI Taxonomy" id="46969"/>
    <lineage>
        <taxon>Eukaryota</taxon>
        <taxon>Viridiplantae</taxon>
        <taxon>Streptophyta</taxon>
        <taxon>Embryophyta</taxon>
        <taxon>Tracheophyta</taxon>
        <taxon>Spermatophyta</taxon>
        <taxon>Magnoliopsida</taxon>
        <taxon>Ranunculales</taxon>
        <taxon>Ranunculaceae</taxon>
        <taxon>Thalictroideae</taxon>
        <taxon>Thalictrum</taxon>
    </lineage>
</organism>
<name>A0A7J6VKQ0_THATH</name>
<evidence type="ECO:0000313" key="2">
    <source>
        <dbReference type="EMBL" id="KAF5184700.1"/>
    </source>
</evidence>
<proteinExistence type="predicted"/>
<dbReference type="Proteomes" id="UP000554482">
    <property type="component" value="Unassembled WGS sequence"/>
</dbReference>
<reference evidence="2 3" key="1">
    <citation type="submission" date="2020-06" db="EMBL/GenBank/DDBJ databases">
        <title>Transcriptomic and genomic resources for Thalictrum thalictroides and T. hernandezii: Facilitating candidate gene discovery in an emerging model plant lineage.</title>
        <authorList>
            <person name="Arias T."/>
            <person name="Riano-Pachon D.M."/>
            <person name="Di Stilio V.S."/>
        </authorList>
    </citation>
    <scope>NUCLEOTIDE SEQUENCE [LARGE SCALE GENOMIC DNA]</scope>
    <source>
        <strain evidence="3">cv. WT478/WT964</strain>
        <tissue evidence="2">Leaves</tissue>
    </source>
</reference>
<evidence type="ECO:0000313" key="3">
    <source>
        <dbReference type="Proteomes" id="UP000554482"/>
    </source>
</evidence>
<protein>
    <submittedName>
        <fullName evidence="2">Uncharacterized protein</fullName>
    </submittedName>
</protein>
<keyword evidence="3" id="KW-1185">Reference proteome</keyword>
<feature type="region of interest" description="Disordered" evidence="1">
    <location>
        <begin position="1"/>
        <end position="64"/>
    </location>
</feature>
<dbReference type="AlphaFoldDB" id="A0A7J6VKQ0"/>